<name>A0A5B7GPA3_PORTR</name>
<keyword evidence="2" id="KW-1185">Reference proteome</keyword>
<evidence type="ECO:0000313" key="2">
    <source>
        <dbReference type="Proteomes" id="UP000324222"/>
    </source>
</evidence>
<accession>A0A5B7GPA3</accession>
<dbReference type="AlphaFoldDB" id="A0A5B7GPA3"/>
<gene>
    <name evidence="1" type="ORF">E2C01_054675</name>
</gene>
<evidence type="ECO:0000313" key="1">
    <source>
        <dbReference type="EMBL" id="MPC60622.1"/>
    </source>
</evidence>
<protein>
    <submittedName>
        <fullName evidence="1">Uncharacterized protein</fullName>
    </submittedName>
</protein>
<proteinExistence type="predicted"/>
<dbReference type="Proteomes" id="UP000324222">
    <property type="component" value="Unassembled WGS sequence"/>
</dbReference>
<sequence length="189" mass="20251">MAVCRIGRPDLSRCFTWVAAGSRWEALAGVVWPRPGAAGDPVTWWWPWKGSAFAKVPSGYNTNKCSAAVTGSVPCRLAVLGRAGGCPQTTPPLLMEKLPDRAGCGQVVDVCVVYACTWRGGRICWYKPRPISCGLSPPPPSAVLRNPNPTPTSLPTTAPRSLIKLPKQEARAVCITEFPCRCVTSLSTT</sequence>
<organism evidence="1 2">
    <name type="scientific">Portunus trituberculatus</name>
    <name type="common">Swimming crab</name>
    <name type="synonym">Neptunus trituberculatus</name>
    <dbReference type="NCBI Taxonomy" id="210409"/>
    <lineage>
        <taxon>Eukaryota</taxon>
        <taxon>Metazoa</taxon>
        <taxon>Ecdysozoa</taxon>
        <taxon>Arthropoda</taxon>
        <taxon>Crustacea</taxon>
        <taxon>Multicrustacea</taxon>
        <taxon>Malacostraca</taxon>
        <taxon>Eumalacostraca</taxon>
        <taxon>Eucarida</taxon>
        <taxon>Decapoda</taxon>
        <taxon>Pleocyemata</taxon>
        <taxon>Brachyura</taxon>
        <taxon>Eubrachyura</taxon>
        <taxon>Portunoidea</taxon>
        <taxon>Portunidae</taxon>
        <taxon>Portuninae</taxon>
        <taxon>Portunus</taxon>
    </lineage>
</organism>
<comment type="caution">
    <text evidence="1">The sequence shown here is derived from an EMBL/GenBank/DDBJ whole genome shotgun (WGS) entry which is preliminary data.</text>
</comment>
<dbReference type="EMBL" id="VSRR010017725">
    <property type="protein sequence ID" value="MPC60622.1"/>
    <property type="molecule type" value="Genomic_DNA"/>
</dbReference>
<reference evidence="1 2" key="1">
    <citation type="submission" date="2019-05" db="EMBL/GenBank/DDBJ databases">
        <title>Another draft genome of Portunus trituberculatus and its Hox gene families provides insights of decapod evolution.</title>
        <authorList>
            <person name="Jeong J.-H."/>
            <person name="Song I."/>
            <person name="Kim S."/>
            <person name="Choi T."/>
            <person name="Kim D."/>
            <person name="Ryu S."/>
            <person name="Kim W."/>
        </authorList>
    </citation>
    <scope>NUCLEOTIDE SEQUENCE [LARGE SCALE GENOMIC DNA]</scope>
    <source>
        <tissue evidence="1">Muscle</tissue>
    </source>
</reference>